<feature type="transmembrane region" description="Helical" evidence="1">
    <location>
        <begin position="20"/>
        <end position="49"/>
    </location>
</feature>
<keyword evidence="3" id="KW-1185">Reference proteome</keyword>
<feature type="transmembrane region" description="Helical" evidence="1">
    <location>
        <begin position="144"/>
        <end position="170"/>
    </location>
</feature>
<gene>
    <name evidence="2" type="ORF">FEM03_10555</name>
</gene>
<dbReference type="Pfam" id="PF04306">
    <property type="entry name" value="DUF456"/>
    <property type="match status" value="1"/>
</dbReference>
<name>A0A5R8KEK9_9BACT</name>
<protein>
    <submittedName>
        <fullName evidence="2">DUF456 domain-containing protein</fullName>
    </submittedName>
</protein>
<keyword evidence="1" id="KW-1133">Transmembrane helix</keyword>
<evidence type="ECO:0000256" key="1">
    <source>
        <dbReference type="SAM" id="Phobius"/>
    </source>
</evidence>
<keyword evidence="1" id="KW-0472">Membrane</keyword>
<evidence type="ECO:0000313" key="2">
    <source>
        <dbReference type="EMBL" id="TLD70743.1"/>
    </source>
</evidence>
<reference evidence="2 3" key="1">
    <citation type="submission" date="2019-05" db="EMBL/GenBank/DDBJ databases">
        <title>Verrucobacter flavum gen. nov., sp. nov. a new member of the family Verrucomicrobiaceae.</title>
        <authorList>
            <person name="Szuroczki S."/>
            <person name="Abbaszade G."/>
            <person name="Szabo A."/>
            <person name="Felfoldi T."/>
            <person name="Schumann P."/>
            <person name="Boka K."/>
            <person name="Keki Z."/>
            <person name="Toumi M."/>
            <person name="Toth E."/>
        </authorList>
    </citation>
    <scope>NUCLEOTIDE SEQUENCE [LARGE SCALE GENOMIC DNA]</scope>
    <source>
        <strain evidence="2 3">MG-N-17</strain>
    </source>
</reference>
<evidence type="ECO:0000313" key="3">
    <source>
        <dbReference type="Proteomes" id="UP000306196"/>
    </source>
</evidence>
<feature type="transmembrane region" description="Helical" evidence="1">
    <location>
        <begin position="61"/>
        <end position="79"/>
    </location>
</feature>
<dbReference type="InterPro" id="IPR007403">
    <property type="entry name" value="DUF456"/>
</dbReference>
<keyword evidence="1" id="KW-0812">Transmembrane</keyword>
<comment type="caution">
    <text evidence="2">The sequence shown here is derived from an EMBL/GenBank/DDBJ whole genome shotgun (WGS) entry which is preliminary data.</text>
</comment>
<dbReference type="PANTHER" id="PTHR39165">
    <property type="entry name" value="IG HYPOTHETICAL 17883"/>
    <property type="match status" value="1"/>
</dbReference>
<proteinExistence type="predicted"/>
<dbReference type="PANTHER" id="PTHR39165:SF1">
    <property type="entry name" value="DUF456 DOMAIN-CONTAINING PROTEIN"/>
    <property type="match status" value="1"/>
</dbReference>
<dbReference type="Proteomes" id="UP000306196">
    <property type="component" value="Unassembled WGS sequence"/>
</dbReference>
<feature type="transmembrane region" description="Helical" evidence="1">
    <location>
        <begin position="99"/>
        <end position="132"/>
    </location>
</feature>
<accession>A0A5R8KEK9</accession>
<sequence length="175" mass="18374">MMEDIPSMMSGAPWMAWASWVLVGLLMLAGLAGTVLPVIPGHLLIFLGAAANKWLNPEQSMSWGGLILMLLLLVLAYVVDFLSGALGAKLFGGSKWAFWGVLLGGLVGLFFGLPGLIIGPLAGAFVFEVLFAKKRFTAATKSTVGTAVGTTVGLGARLLIGVGMVVWFVADVFYL</sequence>
<dbReference type="AlphaFoldDB" id="A0A5R8KEK9"/>
<dbReference type="EMBL" id="VAUV01000007">
    <property type="protein sequence ID" value="TLD70743.1"/>
    <property type="molecule type" value="Genomic_DNA"/>
</dbReference>
<organism evidence="2 3">
    <name type="scientific">Phragmitibacter flavus</name>
    <dbReference type="NCBI Taxonomy" id="2576071"/>
    <lineage>
        <taxon>Bacteria</taxon>
        <taxon>Pseudomonadati</taxon>
        <taxon>Verrucomicrobiota</taxon>
        <taxon>Verrucomicrobiia</taxon>
        <taxon>Verrucomicrobiales</taxon>
        <taxon>Verrucomicrobiaceae</taxon>
        <taxon>Phragmitibacter</taxon>
    </lineage>
</organism>